<feature type="transmembrane region" description="Helical" evidence="1">
    <location>
        <begin position="88"/>
        <end position="111"/>
    </location>
</feature>
<feature type="transmembrane region" description="Helical" evidence="1">
    <location>
        <begin position="267"/>
        <end position="289"/>
    </location>
</feature>
<dbReference type="HOGENOM" id="CLU_064908_0_0_7"/>
<feature type="transmembrane region" description="Helical" evidence="1">
    <location>
        <begin position="57"/>
        <end position="76"/>
    </location>
</feature>
<name>D1B0S0_SULD5</name>
<reference evidence="2 3" key="2">
    <citation type="journal article" date="2010" name="Stand. Genomic Sci.">
        <title>Complete genome sequence of Sulfurospirillum deleyianum type strain (5175).</title>
        <authorList>
            <person name="Sikorski J."/>
            <person name="Lapidus A."/>
            <person name="Copeland A."/>
            <person name="Glavina Del Rio T."/>
            <person name="Nolan M."/>
            <person name="Lucas S."/>
            <person name="Chen F."/>
            <person name="Tice H."/>
            <person name="Cheng J.F."/>
            <person name="Saunders E."/>
            <person name="Bruce D."/>
            <person name="Goodwin L."/>
            <person name="Pitluck S."/>
            <person name="Ovchinnikova G."/>
            <person name="Pati A."/>
            <person name="Ivanova N."/>
            <person name="Mavromatis K."/>
            <person name="Chen A."/>
            <person name="Palaniappan K."/>
            <person name="Chain P."/>
            <person name="Land M."/>
            <person name="Hauser L."/>
            <person name="Chang Y.J."/>
            <person name="Jeffries C.D."/>
            <person name="Brettin T."/>
            <person name="Detter J.C."/>
            <person name="Han C."/>
            <person name="Rohde M."/>
            <person name="Lang E."/>
            <person name="Spring S."/>
            <person name="Goker M."/>
            <person name="Bristow J."/>
            <person name="Eisen J.A."/>
            <person name="Markowitz V."/>
            <person name="Hugenholtz P."/>
            <person name="Kyrpides N.C."/>
            <person name="Klenk H.P."/>
        </authorList>
    </citation>
    <scope>NUCLEOTIDE SEQUENCE [LARGE SCALE GENOMIC DNA]</scope>
    <source>
        <strain evidence="3">ATCC 51133 / DSM 6946 / 5175</strain>
    </source>
</reference>
<dbReference type="AlphaFoldDB" id="D1B0S0"/>
<protein>
    <submittedName>
        <fullName evidence="2">Uncharacterized protein</fullName>
    </submittedName>
</protein>
<dbReference type="STRING" id="525898.Sdel_0026"/>
<keyword evidence="1" id="KW-0812">Transmembrane</keyword>
<feature type="transmembrane region" description="Helical" evidence="1">
    <location>
        <begin position="301"/>
        <end position="320"/>
    </location>
</feature>
<keyword evidence="1" id="KW-0472">Membrane</keyword>
<dbReference type="EMBL" id="CP001816">
    <property type="protein sequence ID" value="ACZ11064.1"/>
    <property type="molecule type" value="Genomic_DNA"/>
</dbReference>
<dbReference type="KEGG" id="sdl:Sdel_0026"/>
<evidence type="ECO:0000313" key="3">
    <source>
        <dbReference type="Proteomes" id="UP000002222"/>
    </source>
</evidence>
<gene>
    <name evidence="2" type="ordered locus">Sdel_0026</name>
</gene>
<dbReference type="InterPro" id="IPR026366">
    <property type="entry name" value="Seleno_YedE"/>
</dbReference>
<keyword evidence="3" id="KW-1185">Reference proteome</keyword>
<proteinExistence type="predicted"/>
<dbReference type="RefSeq" id="WP_012855830.1">
    <property type="nucleotide sequence ID" value="NC_013512.1"/>
</dbReference>
<feature type="transmembrane region" description="Helical" evidence="1">
    <location>
        <begin position="232"/>
        <end position="255"/>
    </location>
</feature>
<sequence>MVRKLAYWPIVAGVIFGVAAPLLAKFGNPGNMGMCAACFLRDISGALGFHSAAIVQYIRPEIIGLILGAFVSSFLFKEFKPRAGSAPLARFFLGVFAMIGALVFLGCPWRMFLRLSAGDWTALAGFGGLIVGILMGIYFFKKGFSLGRNRPAHPLVGYIMPLFGVVLLALLLWGMYGEATPVKFSTKGPGSMYAPLLISLGVGLLLGFVFQKSRFCTIAAVRDTVLLKETHILQGLVAFVLLAFITNMLLGQFHAGFEKQPIAHNDALWNFLGMVLSGLALTLVGGCPGRQLVLSGEGDSDAGVFIMGLIVGAGVAHNFALASSPAGIGANAPFMVFAGLIFCIILGIFAKERR</sequence>
<organism evidence="2 3">
    <name type="scientific">Sulfurospirillum deleyianum (strain ATCC 51133 / DSM 6946 / 5175)</name>
    <dbReference type="NCBI Taxonomy" id="525898"/>
    <lineage>
        <taxon>Bacteria</taxon>
        <taxon>Pseudomonadati</taxon>
        <taxon>Campylobacterota</taxon>
        <taxon>Epsilonproteobacteria</taxon>
        <taxon>Campylobacterales</taxon>
        <taxon>Sulfurospirillaceae</taxon>
        <taxon>Sulfurospirillum</taxon>
    </lineage>
</organism>
<feature type="transmembrane region" description="Helical" evidence="1">
    <location>
        <begin position="193"/>
        <end position="211"/>
    </location>
</feature>
<feature type="transmembrane region" description="Helical" evidence="1">
    <location>
        <begin position="5"/>
        <end position="24"/>
    </location>
</feature>
<evidence type="ECO:0000313" key="2">
    <source>
        <dbReference type="EMBL" id="ACZ11064.1"/>
    </source>
</evidence>
<dbReference type="OrthoDB" id="3190590at2"/>
<feature type="transmembrane region" description="Helical" evidence="1">
    <location>
        <begin position="152"/>
        <end position="173"/>
    </location>
</feature>
<reference evidence="3" key="1">
    <citation type="submission" date="2009-11" db="EMBL/GenBank/DDBJ databases">
        <title>The complete genome of Sulfurospirillum deleyianum DSM 6946.</title>
        <authorList>
            <consortium name="US DOE Joint Genome Institute (JGI-PGF)"/>
            <person name="Lucas S."/>
            <person name="Copeland A."/>
            <person name="Lapidus A."/>
            <person name="Glavina del Rio T."/>
            <person name="Dalin E."/>
            <person name="Tice H."/>
            <person name="Bruce D."/>
            <person name="Goodwin L."/>
            <person name="Pitluck S."/>
            <person name="Kyrpides N."/>
            <person name="Mavromatis K."/>
            <person name="Ivanova N."/>
            <person name="Ovchinnikova G."/>
            <person name="Munk A.C."/>
            <person name="Lu M."/>
            <person name="Brettin T."/>
            <person name="Detter J.C."/>
            <person name="Han C."/>
            <person name="Tapia R."/>
            <person name="Larimer F."/>
            <person name="Land M."/>
            <person name="Hauser L."/>
            <person name="Markowitz V."/>
            <person name="Cheng J.F."/>
            <person name="Hugenholtz P."/>
            <person name="Woyke T."/>
            <person name="Wu D."/>
            <person name="Aumann P."/>
            <person name="Schneider S."/>
            <person name="Lang E."/>
            <person name="Spring S."/>
            <person name="Klenk H.P."/>
            <person name="Eisen J.A."/>
        </authorList>
    </citation>
    <scope>NUCLEOTIDE SEQUENCE [LARGE SCALE GENOMIC DNA]</scope>
    <source>
        <strain evidence="3">ATCC 51133 / DSM 6946 / 5175</strain>
    </source>
</reference>
<dbReference type="NCBIfam" id="TIGR04112">
    <property type="entry name" value="seleno_YedE"/>
    <property type="match status" value="1"/>
</dbReference>
<dbReference type="Proteomes" id="UP000002222">
    <property type="component" value="Chromosome"/>
</dbReference>
<accession>D1B0S0</accession>
<evidence type="ECO:0000256" key="1">
    <source>
        <dbReference type="SAM" id="Phobius"/>
    </source>
</evidence>
<dbReference type="eggNOG" id="COG2391">
    <property type="taxonomic scope" value="Bacteria"/>
</dbReference>
<keyword evidence="1" id="KW-1133">Transmembrane helix</keyword>
<feature type="transmembrane region" description="Helical" evidence="1">
    <location>
        <begin position="332"/>
        <end position="350"/>
    </location>
</feature>
<feature type="transmembrane region" description="Helical" evidence="1">
    <location>
        <begin position="123"/>
        <end position="140"/>
    </location>
</feature>
<dbReference type="Pfam" id="PF04143">
    <property type="entry name" value="Sulf_transp"/>
    <property type="match status" value="1"/>
</dbReference>
<dbReference type="InterPro" id="IPR007272">
    <property type="entry name" value="Sulf_transp_TsuA/YedE"/>
</dbReference>